<name>A0A5B9Y5H8_9MOLU</name>
<sequence length="324" mass="38707">MGWKKEYKKFQKEQQKKASIFDYSDGESSFIEWVRSNEDVNFWTADNLLFMVGKYNDDTKELLSVQQLPDKLDNGFVWEFENINLKETFSSYPCVSYFKNTYDYLSLKKDSYVATLIITALSKFTYYTTEKFWKVFNRYFSNKNINDFPLLRIFEVMQRTSIDAIEGIIQKALMLVEGIEVVPYKQHLLVEELVDLGDEFTYHWSRMLDQVVDLTFDTYRFEEEYGQTFTGSYTNYSENDPEEDFEDFFEKTKTLVFNDEVNDAFSYFGLTKMDSPTEFKKVYRKLAKVFHPDVNPNIEAANEMKKINMFKTIIEQYYDKYEIT</sequence>
<dbReference type="PROSITE" id="PS50076">
    <property type="entry name" value="DNAJ_2"/>
    <property type="match status" value="1"/>
</dbReference>
<evidence type="ECO:0000313" key="3">
    <source>
        <dbReference type="Proteomes" id="UP000323144"/>
    </source>
</evidence>
<dbReference type="InterPro" id="IPR036869">
    <property type="entry name" value="J_dom_sf"/>
</dbReference>
<dbReference type="Gene3D" id="1.10.287.110">
    <property type="entry name" value="DnaJ domain"/>
    <property type="match status" value="1"/>
</dbReference>
<dbReference type="InterPro" id="IPR001623">
    <property type="entry name" value="DnaJ_domain"/>
</dbReference>
<organism evidence="2 3">
    <name type="scientific">Spiroplasma chinense</name>
    <dbReference type="NCBI Taxonomy" id="216932"/>
    <lineage>
        <taxon>Bacteria</taxon>
        <taxon>Bacillati</taxon>
        <taxon>Mycoplasmatota</taxon>
        <taxon>Mollicutes</taxon>
        <taxon>Entomoplasmatales</taxon>
        <taxon>Spiroplasmataceae</taxon>
        <taxon>Spiroplasma</taxon>
    </lineage>
</organism>
<evidence type="ECO:0000313" key="2">
    <source>
        <dbReference type="EMBL" id="QEH61517.1"/>
    </source>
</evidence>
<dbReference type="Proteomes" id="UP000323144">
    <property type="component" value="Chromosome"/>
</dbReference>
<reference evidence="2 3" key="1">
    <citation type="submission" date="2019-08" db="EMBL/GenBank/DDBJ databases">
        <title>Complete genome sequence of Spiroplasma chinense CCH (DSM 19755).</title>
        <authorList>
            <person name="Shen H.-Y."/>
            <person name="Lin Y.-C."/>
            <person name="Chou L."/>
            <person name="Kuo C.-H."/>
        </authorList>
    </citation>
    <scope>NUCLEOTIDE SEQUENCE [LARGE SCALE GENOMIC DNA]</scope>
    <source>
        <strain evidence="2 3">CCH</strain>
    </source>
</reference>
<accession>A0A5B9Y5H8</accession>
<dbReference type="EMBL" id="CP043026">
    <property type="protein sequence ID" value="QEH61517.1"/>
    <property type="molecule type" value="Genomic_DNA"/>
</dbReference>
<proteinExistence type="predicted"/>
<protein>
    <recommendedName>
        <fullName evidence="1">J domain-containing protein</fullName>
    </recommendedName>
</protein>
<dbReference type="SUPFAM" id="SSF46565">
    <property type="entry name" value="Chaperone J-domain"/>
    <property type="match status" value="1"/>
</dbReference>
<feature type="domain" description="J" evidence="1">
    <location>
        <begin position="263"/>
        <end position="324"/>
    </location>
</feature>
<dbReference type="KEGG" id="schi:SCHIN_v1c03200"/>
<dbReference type="AlphaFoldDB" id="A0A5B9Y5H8"/>
<dbReference type="CDD" id="cd06257">
    <property type="entry name" value="DnaJ"/>
    <property type="match status" value="1"/>
</dbReference>
<evidence type="ECO:0000259" key="1">
    <source>
        <dbReference type="PROSITE" id="PS50076"/>
    </source>
</evidence>
<dbReference type="Pfam" id="PF00226">
    <property type="entry name" value="DnaJ"/>
    <property type="match status" value="1"/>
</dbReference>
<dbReference type="RefSeq" id="WP_166507909.1">
    <property type="nucleotide sequence ID" value="NZ_CP043026.1"/>
</dbReference>
<keyword evidence="3" id="KW-1185">Reference proteome</keyword>
<gene>
    <name evidence="2" type="ORF">SCHIN_v1c03200</name>
</gene>